<evidence type="ECO:0000313" key="3">
    <source>
        <dbReference type="Proteomes" id="UP000494365"/>
    </source>
</evidence>
<keyword evidence="3" id="KW-1185">Reference proteome</keyword>
<dbReference type="EMBL" id="CADIKK010000051">
    <property type="protein sequence ID" value="CAB3807535.1"/>
    <property type="molecule type" value="Genomic_DNA"/>
</dbReference>
<name>A0A6S7BXV1_9BURK</name>
<protein>
    <submittedName>
        <fullName evidence="2">Uncharacterized protein</fullName>
    </submittedName>
</protein>
<dbReference type="AlphaFoldDB" id="A0A6S7BXV1"/>
<feature type="region of interest" description="Disordered" evidence="1">
    <location>
        <begin position="27"/>
        <end position="52"/>
    </location>
</feature>
<organism evidence="2 3">
    <name type="scientific">Paraburkholderia ultramafica</name>
    <dbReference type="NCBI Taxonomy" id="1544867"/>
    <lineage>
        <taxon>Bacteria</taxon>
        <taxon>Pseudomonadati</taxon>
        <taxon>Pseudomonadota</taxon>
        <taxon>Betaproteobacteria</taxon>
        <taxon>Burkholderiales</taxon>
        <taxon>Burkholderiaceae</taxon>
        <taxon>Paraburkholderia</taxon>
    </lineage>
</organism>
<sequence>MQAAALLAQPDEFVLAAFMLPAQVLAQQSRGGGRRPVTLRARASPSRPPAPA</sequence>
<accession>A0A6S7BXV1</accession>
<evidence type="ECO:0000313" key="2">
    <source>
        <dbReference type="EMBL" id="CAB3807535.1"/>
    </source>
</evidence>
<reference evidence="2 3" key="1">
    <citation type="submission" date="2020-04" db="EMBL/GenBank/DDBJ databases">
        <authorList>
            <person name="De Canck E."/>
        </authorList>
    </citation>
    <scope>NUCLEOTIDE SEQUENCE [LARGE SCALE GENOMIC DNA]</scope>
    <source>
        <strain evidence="2 3">LMG 28614</strain>
    </source>
</reference>
<dbReference type="Proteomes" id="UP000494365">
    <property type="component" value="Unassembled WGS sequence"/>
</dbReference>
<proteinExistence type="predicted"/>
<evidence type="ECO:0000256" key="1">
    <source>
        <dbReference type="SAM" id="MobiDB-lite"/>
    </source>
</evidence>
<gene>
    <name evidence="2" type="ORF">LMG28614_06626</name>
</gene>